<evidence type="ECO:0000313" key="1">
    <source>
        <dbReference type="EMBL" id="DAF44712.1"/>
    </source>
</evidence>
<reference evidence="1" key="1">
    <citation type="journal article" date="2021" name="Proc. Natl. Acad. Sci. U.S.A.">
        <title>A Catalog of Tens of Thousands of Viruses from Human Metagenomes Reveals Hidden Associations with Chronic Diseases.</title>
        <authorList>
            <person name="Tisza M.J."/>
            <person name="Buck C.B."/>
        </authorList>
    </citation>
    <scope>NUCLEOTIDE SEQUENCE</scope>
    <source>
        <strain evidence="1">Ct8Lf7</strain>
    </source>
</reference>
<name>A0A8S5S1D8_9CAUD</name>
<dbReference type="EMBL" id="BK032511">
    <property type="protein sequence ID" value="DAF44712.1"/>
    <property type="molecule type" value="Genomic_DNA"/>
</dbReference>
<accession>A0A8S5S1D8</accession>
<protein>
    <submittedName>
        <fullName evidence="1">Uncharacterized protein</fullName>
    </submittedName>
</protein>
<proteinExistence type="predicted"/>
<organism evidence="1">
    <name type="scientific">Podoviridae sp. ct8Lf7</name>
    <dbReference type="NCBI Taxonomy" id="2827723"/>
    <lineage>
        <taxon>Viruses</taxon>
        <taxon>Duplodnaviria</taxon>
        <taxon>Heunggongvirae</taxon>
        <taxon>Uroviricota</taxon>
        <taxon>Caudoviricetes</taxon>
    </lineage>
</organism>
<sequence>MYNSDLPNYSLFQCNLLKYRARSDSESSLITYYLLSSRQKSFNTEPESII</sequence>